<keyword evidence="3" id="KW-1185">Reference proteome</keyword>
<evidence type="ECO:0008006" key="4">
    <source>
        <dbReference type="Google" id="ProtNLM"/>
    </source>
</evidence>
<feature type="chain" id="PRO_5046577371" description="Secreted protein" evidence="1">
    <location>
        <begin position="32"/>
        <end position="127"/>
    </location>
</feature>
<dbReference type="Proteomes" id="UP001558613">
    <property type="component" value="Unassembled WGS sequence"/>
</dbReference>
<dbReference type="EMBL" id="JAYMGO010000024">
    <property type="protein sequence ID" value="KAL1249091.1"/>
    <property type="molecule type" value="Genomic_DNA"/>
</dbReference>
<evidence type="ECO:0000313" key="2">
    <source>
        <dbReference type="EMBL" id="KAL1249091.1"/>
    </source>
</evidence>
<accession>A0ABR3LAG9</accession>
<proteinExistence type="predicted"/>
<evidence type="ECO:0000256" key="1">
    <source>
        <dbReference type="SAM" id="SignalP"/>
    </source>
</evidence>
<evidence type="ECO:0000313" key="3">
    <source>
        <dbReference type="Proteomes" id="UP001558613"/>
    </source>
</evidence>
<reference evidence="2 3" key="1">
    <citation type="submission" date="2023-09" db="EMBL/GenBank/DDBJ databases">
        <authorList>
            <person name="Wang M."/>
        </authorList>
    </citation>
    <scope>NUCLEOTIDE SEQUENCE [LARGE SCALE GENOMIC DNA]</scope>
    <source>
        <strain evidence="2">GT-2023</strain>
        <tissue evidence="2">Liver</tissue>
    </source>
</reference>
<feature type="signal peptide" evidence="1">
    <location>
        <begin position="1"/>
        <end position="31"/>
    </location>
</feature>
<protein>
    <recommendedName>
        <fullName evidence="4">Secreted protein</fullName>
    </recommendedName>
</protein>
<comment type="caution">
    <text evidence="2">The sequence shown here is derived from an EMBL/GenBank/DDBJ whole genome shotgun (WGS) entry which is preliminary data.</text>
</comment>
<name>A0ABR3LAG9_9TELE</name>
<keyword evidence="1" id="KW-0732">Signal</keyword>
<gene>
    <name evidence="2" type="ORF">QQF64_022409</name>
</gene>
<organism evidence="2 3">
    <name type="scientific">Cirrhinus molitorella</name>
    <name type="common">mud carp</name>
    <dbReference type="NCBI Taxonomy" id="172907"/>
    <lineage>
        <taxon>Eukaryota</taxon>
        <taxon>Metazoa</taxon>
        <taxon>Chordata</taxon>
        <taxon>Craniata</taxon>
        <taxon>Vertebrata</taxon>
        <taxon>Euteleostomi</taxon>
        <taxon>Actinopterygii</taxon>
        <taxon>Neopterygii</taxon>
        <taxon>Teleostei</taxon>
        <taxon>Ostariophysi</taxon>
        <taxon>Cypriniformes</taxon>
        <taxon>Cyprinidae</taxon>
        <taxon>Labeoninae</taxon>
        <taxon>Labeonini</taxon>
        <taxon>Cirrhinus</taxon>
    </lineage>
</organism>
<sequence length="127" mass="14422">MRMTTMRMDAIPCRLVFLALFFGARIQHTEGRNSGESVRAFLCRESRSSGGPSEGCSLFASNCSPKESLSAKMAQVRARQREREKERDALIPSRMRRKAAKRWKVLYITPDCVWKRSGVSPFTCVCV</sequence>